<comment type="miscellaneous">
    <text evidence="6">In bacteria which possess the bifunctional enzyme ornithine acetyltransferase/N-acetylglutamate synthase (ArgJ), ArgA fulfills an anaplerotic role.</text>
</comment>
<dbReference type="InterPro" id="IPR016181">
    <property type="entry name" value="Acyl_CoA_acyltransferase"/>
</dbReference>
<reference evidence="8 9" key="1">
    <citation type="submission" date="2016-11" db="EMBL/GenBank/DDBJ databases">
        <authorList>
            <person name="Jaros S."/>
            <person name="Januszkiewicz K."/>
            <person name="Wedrychowicz H."/>
        </authorList>
    </citation>
    <scope>NUCLEOTIDE SEQUENCE [LARGE SCALE GENOMIC DNA]</scope>
    <source>
        <strain evidence="8 9">DSM 17737</strain>
    </source>
</reference>
<comment type="similarity">
    <text evidence="2 6">Belongs to the acetyltransferase family. ArgA subfamily.</text>
</comment>
<dbReference type="InterPro" id="IPR010167">
    <property type="entry name" value="NH2A_AcTrfase"/>
</dbReference>
<keyword evidence="4 6" id="KW-0012">Acyltransferase</keyword>
<feature type="domain" description="N-acetyltransferase" evidence="7">
    <location>
        <begin position="279"/>
        <end position="417"/>
    </location>
</feature>
<accession>A0A1N6DWZ6</accession>
<dbReference type="InterPro" id="IPR036393">
    <property type="entry name" value="AceGlu_kinase-like_sf"/>
</dbReference>
<evidence type="ECO:0000256" key="4">
    <source>
        <dbReference type="ARBA" id="ARBA00023315"/>
    </source>
</evidence>
<dbReference type="NCBIfam" id="NF003641">
    <property type="entry name" value="PRK05279.1"/>
    <property type="match status" value="1"/>
</dbReference>
<dbReference type="PIRSF" id="PIRSF000423">
    <property type="entry name" value="ArgA"/>
    <property type="match status" value="1"/>
</dbReference>
<dbReference type="SUPFAM" id="SSF53633">
    <property type="entry name" value="Carbamate kinase-like"/>
    <property type="match status" value="1"/>
</dbReference>
<dbReference type="Pfam" id="PF00583">
    <property type="entry name" value="Acetyltransf_1"/>
    <property type="match status" value="1"/>
</dbReference>
<protein>
    <recommendedName>
        <fullName evidence="6">Amino-acid acetyltransferase</fullName>
        <ecNumber evidence="6">2.3.1.1</ecNumber>
    </recommendedName>
    <alternativeName>
        <fullName evidence="6">N-acetylglutamate synthase</fullName>
        <shortName evidence="6">AGS</shortName>
        <shortName evidence="6">NAGS</shortName>
    </alternativeName>
</protein>
<evidence type="ECO:0000313" key="8">
    <source>
        <dbReference type="EMBL" id="SIN75233.1"/>
    </source>
</evidence>
<dbReference type="OrthoDB" id="9802238at2"/>
<name>A0A1N6DWZ6_9GAMM</name>
<evidence type="ECO:0000256" key="5">
    <source>
        <dbReference type="ARBA" id="ARBA00048372"/>
    </source>
</evidence>
<dbReference type="SUPFAM" id="SSF55729">
    <property type="entry name" value="Acyl-CoA N-acyltransferases (Nat)"/>
    <property type="match status" value="1"/>
</dbReference>
<dbReference type="Proteomes" id="UP000198461">
    <property type="component" value="Unassembled WGS sequence"/>
</dbReference>
<evidence type="ECO:0000256" key="1">
    <source>
        <dbReference type="ARBA" id="ARBA00004925"/>
    </source>
</evidence>
<sequence length="426" mass="47005">MTHNDPFITALRQASPYILGHRDKTCVVYLASELVADEKALRDTLADLLLLHNMGLKLVLAVGLREQFTHALQEKGLQCDFCGQQRVTPAEALPILAGVSGRVATQLQALASCRCPVSDLRTLPPVITLGNWVIAQPRGVLNGTDFQHTGRVRKVQVDMLRHALNSGQIPMLTAVTPSFTGELFNLNAFEQACAVASALRSDKLIVLLPQDQLPTLPKQLNARELQKNQSKHQLLPQLAEVSGAVRRIHLLDAFAPGALLKELFTRDGVGTLIFADQYHEIRQATIDDVGGILALIEPLEEAGILVRREREKLEAEIANFLVVVRDGHIIGCAALYPLDEHAAEVACFAVDPAYRGQGIGVSLLHAIEARACSLGLQRLYLLTTQTQHWFTQHGFVEVNPEDLPESRQALYNWQRRSRVYAKAVCE</sequence>
<dbReference type="EC" id="2.3.1.1" evidence="6"/>
<proteinExistence type="inferred from homology"/>
<dbReference type="Gene3D" id="3.40.630.30">
    <property type="match status" value="1"/>
</dbReference>
<dbReference type="HAMAP" id="MF_01105">
    <property type="entry name" value="N_acetyl_glu_synth"/>
    <property type="match status" value="1"/>
</dbReference>
<keyword evidence="6" id="KW-0963">Cytoplasm</keyword>
<dbReference type="STRING" id="364032.SAMN05443662_0460"/>
<dbReference type="GO" id="GO:0006526">
    <property type="term" value="P:L-arginine biosynthetic process"/>
    <property type="evidence" value="ECO:0007669"/>
    <property type="project" value="UniProtKB-UniRule"/>
</dbReference>
<dbReference type="Gene3D" id="3.40.1160.10">
    <property type="entry name" value="Acetylglutamate kinase-like"/>
    <property type="match status" value="1"/>
</dbReference>
<comment type="pathway">
    <text evidence="1 6">Amino-acid biosynthesis; L-arginine biosynthesis; N(2)-acetyl-L-ornithine from L-glutamate: step 1/4.</text>
</comment>
<dbReference type="RefSeq" id="WP_074200765.1">
    <property type="nucleotide sequence ID" value="NZ_FSRE01000001.1"/>
</dbReference>
<dbReference type="CDD" id="cd04301">
    <property type="entry name" value="NAT_SF"/>
    <property type="match status" value="1"/>
</dbReference>
<comment type="subcellular location">
    <subcellularLocation>
        <location evidence="6">Cytoplasm</location>
    </subcellularLocation>
</comment>
<dbReference type="InterPro" id="IPR000182">
    <property type="entry name" value="GNAT_dom"/>
</dbReference>
<evidence type="ECO:0000313" key="9">
    <source>
        <dbReference type="Proteomes" id="UP000198461"/>
    </source>
</evidence>
<keyword evidence="6" id="KW-0055">Arginine biosynthesis</keyword>
<dbReference type="NCBIfam" id="TIGR01890">
    <property type="entry name" value="N-Ac-Glu-synth"/>
    <property type="match status" value="1"/>
</dbReference>
<evidence type="ECO:0000259" key="7">
    <source>
        <dbReference type="PROSITE" id="PS51186"/>
    </source>
</evidence>
<organism evidence="8 9">
    <name type="scientific">Sulfurivirga caldicuralii</name>
    <dbReference type="NCBI Taxonomy" id="364032"/>
    <lineage>
        <taxon>Bacteria</taxon>
        <taxon>Pseudomonadati</taxon>
        <taxon>Pseudomonadota</taxon>
        <taxon>Gammaproteobacteria</taxon>
        <taxon>Thiotrichales</taxon>
        <taxon>Piscirickettsiaceae</taxon>
        <taxon>Sulfurivirga</taxon>
    </lineage>
</organism>
<dbReference type="AlphaFoldDB" id="A0A1N6DWZ6"/>
<gene>
    <name evidence="6" type="primary">argA</name>
    <name evidence="8" type="ORF">SAMN05443662_0460</name>
</gene>
<dbReference type="GO" id="GO:0004042">
    <property type="term" value="F:L-glutamate N-acetyltransferase activity"/>
    <property type="evidence" value="ECO:0007669"/>
    <property type="project" value="UniProtKB-UniRule"/>
</dbReference>
<dbReference type="PANTHER" id="PTHR30602">
    <property type="entry name" value="AMINO-ACID ACETYLTRANSFERASE"/>
    <property type="match status" value="1"/>
</dbReference>
<keyword evidence="6" id="KW-0028">Amino-acid biosynthesis</keyword>
<evidence type="ECO:0000256" key="6">
    <source>
        <dbReference type="HAMAP-Rule" id="MF_01105"/>
    </source>
</evidence>
<dbReference type="EMBL" id="FSRE01000001">
    <property type="protein sequence ID" value="SIN75233.1"/>
    <property type="molecule type" value="Genomic_DNA"/>
</dbReference>
<dbReference type="UniPathway" id="UPA00068">
    <property type="reaction ID" value="UER00106"/>
</dbReference>
<dbReference type="Pfam" id="PF00696">
    <property type="entry name" value="AA_kinase"/>
    <property type="match status" value="1"/>
</dbReference>
<dbReference type="GO" id="GO:0005737">
    <property type="term" value="C:cytoplasm"/>
    <property type="evidence" value="ECO:0007669"/>
    <property type="project" value="UniProtKB-SubCell"/>
</dbReference>
<keyword evidence="3 6" id="KW-0808">Transferase</keyword>
<dbReference type="InterPro" id="IPR001048">
    <property type="entry name" value="Asp/Glu/Uridylate_kinase"/>
</dbReference>
<evidence type="ECO:0000256" key="3">
    <source>
        <dbReference type="ARBA" id="ARBA00022679"/>
    </source>
</evidence>
<evidence type="ECO:0000256" key="2">
    <source>
        <dbReference type="ARBA" id="ARBA00009145"/>
    </source>
</evidence>
<keyword evidence="9" id="KW-1185">Reference proteome</keyword>
<dbReference type="PANTHER" id="PTHR30602:SF12">
    <property type="entry name" value="AMINO-ACID ACETYLTRANSFERASE NAGS1, CHLOROPLASTIC-RELATED"/>
    <property type="match status" value="1"/>
</dbReference>
<dbReference type="PROSITE" id="PS51186">
    <property type="entry name" value="GNAT"/>
    <property type="match status" value="1"/>
</dbReference>
<comment type="catalytic activity">
    <reaction evidence="5 6">
        <text>L-glutamate + acetyl-CoA = N-acetyl-L-glutamate + CoA + H(+)</text>
        <dbReference type="Rhea" id="RHEA:24292"/>
        <dbReference type="ChEBI" id="CHEBI:15378"/>
        <dbReference type="ChEBI" id="CHEBI:29985"/>
        <dbReference type="ChEBI" id="CHEBI:44337"/>
        <dbReference type="ChEBI" id="CHEBI:57287"/>
        <dbReference type="ChEBI" id="CHEBI:57288"/>
        <dbReference type="EC" id="2.3.1.1"/>
    </reaction>
</comment>